<dbReference type="GO" id="GO:0008061">
    <property type="term" value="F:chitin binding"/>
    <property type="evidence" value="ECO:0007669"/>
    <property type="project" value="UniProtKB-KW"/>
</dbReference>
<feature type="compositionally biased region" description="Acidic residues" evidence="6">
    <location>
        <begin position="192"/>
        <end position="205"/>
    </location>
</feature>
<dbReference type="SUPFAM" id="SSF57625">
    <property type="entry name" value="Invertebrate chitin-binding proteins"/>
    <property type="match status" value="3"/>
</dbReference>
<feature type="compositionally biased region" description="Acidic residues" evidence="6">
    <location>
        <begin position="227"/>
        <end position="238"/>
    </location>
</feature>
<keyword evidence="2 7" id="KW-0732">Signal</keyword>
<reference evidence="9" key="1">
    <citation type="submission" date="2021-04" db="EMBL/GenBank/DDBJ databases">
        <authorList>
            <person name="Chebbi M.A.C M."/>
        </authorList>
    </citation>
    <scope>NUCLEOTIDE SEQUENCE</scope>
</reference>
<dbReference type="OrthoDB" id="6020543at2759"/>
<evidence type="ECO:0000256" key="2">
    <source>
        <dbReference type="ARBA" id="ARBA00022729"/>
    </source>
</evidence>
<feature type="domain" description="Chitin-binding type-2" evidence="8">
    <location>
        <begin position="377"/>
        <end position="436"/>
    </location>
</feature>
<proteinExistence type="predicted"/>
<keyword evidence="1" id="KW-0147">Chitin-binding</keyword>
<organism evidence="9 10">
    <name type="scientific">Cotesia congregata</name>
    <name type="common">Parasitoid wasp</name>
    <name type="synonym">Apanteles congregatus</name>
    <dbReference type="NCBI Taxonomy" id="51543"/>
    <lineage>
        <taxon>Eukaryota</taxon>
        <taxon>Metazoa</taxon>
        <taxon>Ecdysozoa</taxon>
        <taxon>Arthropoda</taxon>
        <taxon>Hexapoda</taxon>
        <taxon>Insecta</taxon>
        <taxon>Pterygota</taxon>
        <taxon>Neoptera</taxon>
        <taxon>Endopterygota</taxon>
        <taxon>Hymenoptera</taxon>
        <taxon>Apocrita</taxon>
        <taxon>Ichneumonoidea</taxon>
        <taxon>Braconidae</taxon>
        <taxon>Microgastrinae</taxon>
        <taxon>Cotesia</taxon>
    </lineage>
</organism>
<keyword evidence="3" id="KW-0677">Repeat</keyword>
<gene>
    <name evidence="9" type="ORF">HICCMSTLAB_LOCUS11074</name>
</gene>
<evidence type="ECO:0000256" key="4">
    <source>
        <dbReference type="ARBA" id="ARBA00023157"/>
    </source>
</evidence>
<evidence type="ECO:0000256" key="5">
    <source>
        <dbReference type="ARBA" id="ARBA00023180"/>
    </source>
</evidence>
<evidence type="ECO:0000256" key="7">
    <source>
        <dbReference type="SAM" id="SignalP"/>
    </source>
</evidence>
<keyword evidence="4" id="KW-1015">Disulfide bond</keyword>
<name>A0A8J2HIS8_COTCN</name>
<keyword evidence="10" id="KW-1185">Reference proteome</keyword>
<dbReference type="EMBL" id="CAJNRD030001123">
    <property type="protein sequence ID" value="CAG5102556.1"/>
    <property type="molecule type" value="Genomic_DNA"/>
</dbReference>
<dbReference type="GO" id="GO:0005576">
    <property type="term" value="C:extracellular region"/>
    <property type="evidence" value="ECO:0007669"/>
    <property type="project" value="InterPro"/>
</dbReference>
<evidence type="ECO:0000256" key="6">
    <source>
        <dbReference type="SAM" id="MobiDB-lite"/>
    </source>
</evidence>
<sequence length="443" mass="48616">MFKFLMIVSTTVLSIVLSHPFNACIGKCPQSKNSFEIPTLLAHQDCTKYCFCNDGCPTVKTCPGNFHFSMDERVCLPIELAKCDDRRNCLGMCPIIYNTHNVLILPHYNSSKFCHCREWGVPTVEICPESLVFNIKYASCQKPIPDCHNVEIEAPTVFSEGGAIPPILSGALNGPILIAPEYGQTSTSADSISEEETTASVDENEVTTTIPSTEASDSDSMTLLVNNEDEVTESEEEPTTVAGDDATNEQNYPEDDSEDLTTIESNIGDAATTVYEIEVPDCENLVTDEPNYEDSTTLESKIDVIIPTVASTWESNEVETTGASKFEDPTTPKAPSNGRKIRIIPCNCTQTVFVDNNPPIAEKVQVNYLPSNVDDCIGQCPVDNDVNYTKHLPHKNCEQFCKCDWGKATVMRCPQNLHFKRDLGICDYPISANCSGIGGITTL</sequence>
<dbReference type="PANTHER" id="PTHR23301:SF0">
    <property type="entry name" value="CHITIN-BINDING TYPE-2 DOMAIN-CONTAINING PROTEIN-RELATED"/>
    <property type="match status" value="1"/>
</dbReference>
<dbReference type="Pfam" id="PF01607">
    <property type="entry name" value="CBM_14"/>
    <property type="match status" value="2"/>
</dbReference>
<evidence type="ECO:0000313" key="10">
    <source>
        <dbReference type="Proteomes" id="UP000786811"/>
    </source>
</evidence>
<feature type="signal peptide" evidence="7">
    <location>
        <begin position="1"/>
        <end position="18"/>
    </location>
</feature>
<feature type="region of interest" description="Disordered" evidence="6">
    <location>
        <begin position="316"/>
        <end position="336"/>
    </location>
</feature>
<comment type="caution">
    <text evidence="9">The sequence shown here is derived from an EMBL/GenBank/DDBJ whole genome shotgun (WGS) entry which is preliminary data.</text>
</comment>
<dbReference type="InterPro" id="IPR036508">
    <property type="entry name" value="Chitin-bd_dom_sf"/>
</dbReference>
<dbReference type="AlphaFoldDB" id="A0A8J2HIS8"/>
<protein>
    <recommendedName>
        <fullName evidence="8">Chitin-binding type-2 domain-containing protein</fullName>
    </recommendedName>
</protein>
<evidence type="ECO:0000259" key="8">
    <source>
        <dbReference type="PROSITE" id="PS50940"/>
    </source>
</evidence>
<feature type="domain" description="Chitin-binding type-2" evidence="8">
    <location>
        <begin position="25"/>
        <end position="85"/>
    </location>
</feature>
<evidence type="ECO:0000313" key="9">
    <source>
        <dbReference type="EMBL" id="CAG5102556.1"/>
    </source>
</evidence>
<dbReference type="PROSITE" id="PS50940">
    <property type="entry name" value="CHIT_BIND_II"/>
    <property type="match status" value="2"/>
</dbReference>
<dbReference type="InterPro" id="IPR002557">
    <property type="entry name" value="Chitin-bd_dom"/>
</dbReference>
<evidence type="ECO:0000256" key="3">
    <source>
        <dbReference type="ARBA" id="ARBA00022737"/>
    </source>
</evidence>
<dbReference type="Proteomes" id="UP000786811">
    <property type="component" value="Unassembled WGS sequence"/>
</dbReference>
<accession>A0A8J2HIS8</accession>
<dbReference type="InterPro" id="IPR051940">
    <property type="entry name" value="Chitin_bind-dev_reg"/>
</dbReference>
<dbReference type="PANTHER" id="PTHR23301">
    <property type="entry name" value="CHITIN BINDING PERITROPHIN-A"/>
    <property type="match status" value="1"/>
</dbReference>
<feature type="chain" id="PRO_5035167765" description="Chitin-binding type-2 domain-containing protein" evidence="7">
    <location>
        <begin position="19"/>
        <end position="443"/>
    </location>
</feature>
<feature type="compositionally biased region" description="Polar residues" evidence="6">
    <location>
        <begin position="206"/>
        <end position="224"/>
    </location>
</feature>
<feature type="region of interest" description="Disordered" evidence="6">
    <location>
        <begin position="185"/>
        <end position="259"/>
    </location>
</feature>
<dbReference type="SMART" id="SM00494">
    <property type="entry name" value="ChtBD2"/>
    <property type="match status" value="3"/>
</dbReference>
<keyword evidence="5" id="KW-0325">Glycoprotein</keyword>
<evidence type="ECO:0000256" key="1">
    <source>
        <dbReference type="ARBA" id="ARBA00022669"/>
    </source>
</evidence>
<dbReference type="Gene3D" id="2.170.140.10">
    <property type="entry name" value="Chitin binding domain"/>
    <property type="match status" value="3"/>
</dbReference>